<keyword evidence="5 7" id="KW-0472">Membrane</keyword>
<dbReference type="InterPro" id="IPR000184">
    <property type="entry name" value="Bac_surfAg_D15"/>
</dbReference>
<proteinExistence type="inferred from homology"/>
<evidence type="ECO:0000256" key="1">
    <source>
        <dbReference type="ARBA" id="ARBA00004370"/>
    </source>
</evidence>
<reference evidence="10 11" key="1">
    <citation type="submission" date="2017-01" db="EMBL/GenBank/DDBJ databases">
        <authorList>
            <person name="Mah S.A."/>
            <person name="Swanson W.J."/>
            <person name="Moy G.W."/>
            <person name="Vacquier V.D."/>
        </authorList>
    </citation>
    <scope>NUCLEOTIDE SEQUENCE [LARGE SCALE GENOMIC DNA]</scope>
    <source>
        <strain evidence="10 11">DSM 26375</strain>
    </source>
</reference>
<dbReference type="Pfam" id="PF07244">
    <property type="entry name" value="POTRA"/>
    <property type="match status" value="4"/>
</dbReference>
<comment type="similarity">
    <text evidence="7">Belongs to the BamA family.</text>
</comment>
<comment type="function">
    <text evidence="7">Part of the outer membrane protein assembly complex, which is involved in assembly and insertion of beta-barrel proteins into the outer membrane.</text>
</comment>
<evidence type="ECO:0000256" key="5">
    <source>
        <dbReference type="ARBA" id="ARBA00023136"/>
    </source>
</evidence>
<sequence length="790" mass="86875">MYGFDGFRGAMMAGSRMRNGVLAVLLASAVGISAVPLPSFAQGYRFSSVTIEGNQRIEPRTILGHARIARGDALSAADLNDAYQRLVNSGLFESVSLTPRGGTLVIAVKEYPTINVVNFEGNRRLKTEDLQKLIESRSRRVYSPATAEADAAQIAEAYSVTGRMAARVEPRIIRRSDNRVDLVFEIAEGRVVEVERLSFVGNRAFTDRRLRQVLQTKQAGLLRQLISSDTYVAERIDVDRQLLKDFYLSRGYIDFQVQDASAEMARERDGFFVTFTVREGLQYKFGQTRVISEVEGVNADDYASLLRLRPGSIYTPSDVEAVTARMEALASRKGINFLRVEPRIKRNDAQQILDIDFALVRGERIFVERIDIEGNTTTMDQVIRRQFRTVEGDPLNPREIREAAERIRALGYFENANVEAVEGTSTEGVIVKATVQEKPTGSLSFGASYGKADGVGFMVGLSESNFLGRGQFVSLDLNLGASDATSSFTFSEPALLGRDLKFTFSGLYAQTEANYASWDSRLVQGGIALEFPLSQTARLETRYTLNKSRIFNVSTGGTDADGNPILASSPILQREELRGSLWGSAVGYTLSLDNRRGGLAGRTAYVFRFSQDVYGVGGDLKFLRSEVFAGTQTSILNGDVRLRAEFEAGAIATSGSSGTRASERFFLDSKIRGFEPFGIGPRDTGAGRNDPLGGNYYAVARMEADFPVGLPEEYGIRGGVFFDVGSVWGLNDTAGATGTVDDKLRLRSSVGVALLWDTPLGPLRFNFAKALKKQTYDKEQRFDLTISTKF</sequence>
<evidence type="ECO:0000256" key="7">
    <source>
        <dbReference type="HAMAP-Rule" id="MF_01430"/>
    </source>
</evidence>
<organism evidence="10 11">
    <name type="scientific">Gemmobacter megaterium</name>
    <dbReference type="NCBI Taxonomy" id="1086013"/>
    <lineage>
        <taxon>Bacteria</taxon>
        <taxon>Pseudomonadati</taxon>
        <taxon>Pseudomonadota</taxon>
        <taxon>Alphaproteobacteria</taxon>
        <taxon>Rhodobacterales</taxon>
        <taxon>Paracoccaceae</taxon>
        <taxon>Gemmobacter</taxon>
    </lineage>
</organism>
<dbReference type="HAMAP" id="MF_01430">
    <property type="entry name" value="OM_assembly_BamA"/>
    <property type="match status" value="1"/>
</dbReference>
<feature type="domain" description="POTRA" evidence="9">
    <location>
        <begin position="44"/>
        <end position="111"/>
    </location>
</feature>
<dbReference type="PROSITE" id="PS51779">
    <property type="entry name" value="POTRA"/>
    <property type="match status" value="3"/>
</dbReference>
<evidence type="ECO:0000256" key="8">
    <source>
        <dbReference type="NCBIfam" id="TIGR03303"/>
    </source>
</evidence>
<accession>A0A1N7NRP5</accession>
<dbReference type="InterPro" id="IPR010827">
    <property type="entry name" value="BamA/TamA_POTRA"/>
</dbReference>
<dbReference type="Gene3D" id="3.10.20.310">
    <property type="entry name" value="membrane protein fhac"/>
    <property type="match status" value="5"/>
</dbReference>
<dbReference type="InterPro" id="IPR034746">
    <property type="entry name" value="POTRA"/>
</dbReference>
<evidence type="ECO:0000259" key="9">
    <source>
        <dbReference type="PROSITE" id="PS51779"/>
    </source>
</evidence>
<evidence type="ECO:0000256" key="2">
    <source>
        <dbReference type="ARBA" id="ARBA00022452"/>
    </source>
</evidence>
<evidence type="ECO:0000256" key="4">
    <source>
        <dbReference type="ARBA" id="ARBA00022737"/>
    </source>
</evidence>
<comment type="subunit">
    <text evidence="7">Part of the Bam complex.</text>
</comment>
<dbReference type="GO" id="GO:0009279">
    <property type="term" value="C:cell outer membrane"/>
    <property type="evidence" value="ECO:0007669"/>
    <property type="project" value="UniProtKB-SubCell"/>
</dbReference>
<keyword evidence="7" id="KW-0732">Signal</keyword>
<keyword evidence="4 7" id="KW-0677">Repeat</keyword>
<dbReference type="NCBIfam" id="TIGR03303">
    <property type="entry name" value="OM_YaeT"/>
    <property type="match status" value="1"/>
</dbReference>
<dbReference type="PIRSF" id="PIRSF006076">
    <property type="entry name" value="OM_assembly_OMP85"/>
    <property type="match status" value="1"/>
</dbReference>
<evidence type="ECO:0000256" key="3">
    <source>
        <dbReference type="ARBA" id="ARBA00022692"/>
    </source>
</evidence>
<name>A0A1N7NRP5_9RHOB</name>
<keyword evidence="3 7" id="KW-0812">Transmembrane</keyword>
<keyword evidence="2 7" id="KW-1134">Transmembrane beta strand</keyword>
<evidence type="ECO:0000313" key="10">
    <source>
        <dbReference type="EMBL" id="SIT00981.1"/>
    </source>
</evidence>
<dbReference type="STRING" id="1086013.SAMN05421774_10489"/>
<dbReference type="PANTHER" id="PTHR12815:SF18">
    <property type="entry name" value="SORTING AND ASSEMBLY MACHINERY COMPONENT 50 HOMOLOG"/>
    <property type="match status" value="1"/>
</dbReference>
<keyword evidence="6 7" id="KW-0998">Cell outer membrane</keyword>
<dbReference type="PANTHER" id="PTHR12815">
    <property type="entry name" value="SORTING AND ASSEMBLY MACHINERY SAMM50 PROTEIN FAMILY MEMBER"/>
    <property type="match status" value="1"/>
</dbReference>
<dbReference type="AlphaFoldDB" id="A0A1N7NRP5"/>
<dbReference type="GO" id="GO:0043165">
    <property type="term" value="P:Gram-negative-bacterium-type cell outer membrane assembly"/>
    <property type="evidence" value="ECO:0007669"/>
    <property type="project" value="UniProtKB-UniRule"/>
</dbReference>
<evidence type="ECO:0000256" key="6">
    <source>
        <dbReference type="ARBA" id="ARBA00023237"/>
    </source>
</evidence>
<protein>
    <recommendedName>
        <fullName evidence="7 8">Outer membrane protein assembly factor BamA</fullName>
    </recommendedName>
</protein>
<dbReference type="InterPro" id="IPR039910">
    <property type="entry name" value="D15-like"/>
</dbReference>
<gene>
    <name evidence="7" type="primary">bamA</name>
    <name evidence="10" type="ORF">SAMN05421774_10489</name>
</gene>
<feature type="domain" description="POTRA" evidence="9">
    <location>
        <begin position="365"/>
        <end position="438"/>
    </location>
</feature>
<comment type="subcellular location">
    <subcellularLocation>
        <location evidence="7">Cell outer membrane</location>
    </subcellularLocation>
    <subcellularLocation>
        <location evidence="1">Membrane</location>
    </subcellularLocation>
</comment>
<dbReference type="Proteomes" id="UP000186141">
    <property type="component" value="Unassembled WGS sequence"/>
</dbReference>
<evidence type="ECO:0000313" key="11">
    <source>
        <dbReference type="Proteomes" id="UP000186141"/>
    </source>
</evidence>
<dbReference type="Pfam" id="PF01103">
    <property type="entry name" value="Omp85"/>
    <property type="match status" value="1"/>
</dbReference>
<keyword evidence="11" id="KW-1185">Reference proteome</keyword>
<dbReference type="Gene3D" id="2.40.160.50">
    <property type="entry name" value="membrane protein fhac: a member of the omp85/tpsb transporter family"/>
    <property type="match status" value="1"/>
</dbReference>
<dbReference type="GO" id="GO:0051205">
    <property type="term" value="P:protein insertion into membrane"/>
    <property type="evidence" value="ECO:0007669"/>
    <property type="project" value="UniProtKB-UniRule"/>
</dbReference>
<feature type="domain" description="POTRA" evidence="9">
    <location>
        <begin position="112"/>
        <end position="189"/>
    </location>
</feature>
<dbReference type="EMBL" id="FTOT01000004">
    <property type="protein sequence ID" value="SIT00981.1"/>
    <property type="molecule type" value="Genomic_DNA"/>
</dbReference>
<dbReference type="InterPro" id="IPR023707">
    <property type="entry name" value="OM_assembly_BamA"/>
</dbReference>